<dbReference type="PANTHER" id="PTHR11913">
    <property type="entry name" value="COFILIN-RELATED"/>
    <property type="match status" value="1"/>
</dbReference>
<dbReference type="OrthoDB" id="10249245at2759"/>
<evidence type="ECO:0000256" key="5">
    <source>
        <dbReference type="ARBA" id="ARBA00032427"/>
    </source>
</evidence>
<dbReference type="AlphaFoldDB" id="A0A6A6W1P6"/>
<evidence type="ECO:0000256" key="4">
    <source>
        <dbReference type="ARBA" id="ARBA00023203"/>
    </source>
</evidence>
<dbReference type="GO" id="GO:0003779">
    <property type="term" value="F:actin binding"/>
    <property type="evidence" value="ECO:0007669"/>
    <property type="project" value="UniProtKB-KW"/>
</dbReference>
<dbReference type="InterPro" id="IPR017904">
    <property type="entry name" value="ADF/Cofilin"/>
</dbReference>
<evidence type="ECO:0000313" key="7">
    <source>
        <dbReference type="EMBL" id="KAF2755996.1"/>
    </source>
</evidence>
<dbReference type="InterPro" id="IPR029006">
    <property type="entry name" value="ADF-H/Gelsolin-like_dom_sf"/>
</dbReference>
<dbReference type="GO" id="GO:0030042">
    <property type="term" value="P:actin filament depolymerization"/>
    <property type="evidence" value="ECO:0007669"/>
    <property type="project" value="InterPro"/>
</dbReference>
<keyword evidence="4" id="KW-0009">Actin-binding</keyword>
<sequence length="151" mass="16711">MAQSGIKVAAECVTAYEELKSKKAFRFILFKISDDGKEIVVDETGKEDDWDVFREKLISSKSKDKRGKEGVGARYAVYDFHHTSGEGIVQEKPGLLSWIPDDAGVFVKMTYAGSKEALKMALPGLAADIQASATEDLEYEGSVRPKVFKRL</sequence>
<dbReference type="InterPro" id="IPR002108">
    <property type="entry name" value="ADF-H"/>
</dbReference>
<comment type="subcellular location">
    <subcellularLocation>
        <location evidence="1">Nucleus matrix</location>
    </subcellularLocation>
</comment>
<dbReference type="Gene3D" id="3.40.20.10">
    <property type="entry name" value="Severin"/>
    <property type="match status" value="1"/>
</dbReference>
<dbReference type="RefSeq" id="XP_033598447.1">
    <property type="nucleotide sequence ID" value="XM_033744368.1"/>
</dbReference>
<evidence type="ECO:0000256" key="2">
    <source>
        <dbReference type="ARBA" id="ARBA00006844"/>
    </source>
</evidence>
<dbReference type="Pfam" id="PF00241">
    <property type="entry name" value="Cofilin_ADF"/>
    <property type="match status" value="1"/>
</dbReference>
<feature type="domain" description="ADF-H" evidence="6">
    <location>
        <begin position="5"/>
        <end position="147"/>
    </location>
</feature>
<evidence type="ECO:0000256" key="1">
    <source>
        <dbReference type="ARBA" id="ARBA00004109"/>
    </source>
</evidence>
<accession>A0A6A6W1P6</accession>
<gene>
    <name evidence="7" type="ORF">EJ05DRAFT_478043</name>
</gene>
<dbReference type="SUPFAM" id="SSF55753">
    <property type="entry name" value="Actin depolymerizing proteins"/>
    <property type="match status" value="1"/>
</dbReference>
<dbReference type="CDD" id="cd11286">
    <property type="entry name" value="ADF_cofilin_like"/>
    <property type="match status" value="1"/>
</dbReference>
<evidence type="ECO:0000256" key="3">
    <source>
        <dbReference type="ARBA" id="ARBA00015630"/>
    </source>
</evidence>
<reference evidence="7" key="1">
    <citation type="journal article" date="2020" name="Stud. Mycol.">
        <title>101 Dothideomycetes genomes: a test case for predicting lifestyles and emergence of pathogens.</title>
        <authorList>
            <person name="Haridas S."/>
            <person name="Albert R."/>
            <person name="Binder M."/>
            <person name="Bloem J."/>
            <person name="Labutti K."/>
            <person name="Salamov A."/>
            <person name="Andreopoulos B."/>
            <person name="Baker S."/>
            <person name="Barry K."/>
            <person name="Bills G."/>
            <person name="Bluhm B."/>
            <person name="Cannon C."/>
            <person name="Castanera R."/>
            <person name="Culley D."/>
            <person name="Daum C."/>
            <person name="Ezra D."/>
            <person name="Gonzalez J."/>
            <person name="Henrissat B."/>
            <person name="Kuo A."/>
            <person name="Liang C."/>
            <person name="Lipzen A."/>
            <person name="Lutzoni F."/>
            <person name="Magnuson J."/>
            <person name="Mondo S."/>
            <person name="Nolan M."/>
            <person name="Ohm R."/>
            <person name="Pangilinan J."/>
            <person name="Park H.-J."/>
            <person name="Ramirez L."/>
            <person name="Alfaro M."/>
            <person name="Sun H."/>
            <person name="Tritt A."/>
            <person name="Yoshinaga Y."/>
            <person name="Zwiers L.-H."/>
            <person name="Turgeon B."/>
            <person name="Goodwin S."/>
            <person name="Spatafora J."/>
            <person name="Crous P."/>
            <person name="Grigoriev I."/>
        </authorList>
    </citation>
    <scope>NUCLEOTIDE SEQUENCE</scope>
    <source>
        <strain evidence="7">CBS 121739</strain>
    </source>
</reference>
<protein>
    <recommendedName>
        <fullName evidence="3">Cofilin</fullName>
    </recommendedName>
    <alternativeName>
        <fullName evidence="5">Actin-depolymerizing factor 1</fullName>
    </alternativeName>
</protein>
<dbReference type="GO" id="GO:0015629">
    <property type="term" value="C:actin cytoskeleton"/>
    <property type="evidence" value="ECO:0007669"/>
    <property type="project" value="InterPro"/>
</dbReference>
<evidence type="ECO:0000313" key="8">
    <source>
        <dbReference type="Proteomes" id="UP000799437"/>
    </source>
</evidence>
<dbReference type="SMART" id="SM00102">
    <property type="entry name" value="ADF"/>
    <property type="match status" value="1"/>
</dbReference>
<dbReference type="Proteomes" id="UP000799437">
    <property type="component" value="Unassembled WGS sequence"/>
</dbReference>
<organism evidence="7 8">
    <name type="scientific">Pseudovirgaria hyperparasitica</name>
    <dbReference type="NCBI Taxonomy" id="470096"/>
    <lineage>
        <taxon>Eukaryota</taxon>
        <taxon>Fungi</taxon>
        <taxon>Dikarya</taxon>
        <taxon>Ascomycota</taxon>
        <taxon>Pezizomycotina</taxon>
        <taxon>Dothideomycetes</taxon>
        <taxon>Dothideomycetes incertae sedis</taxon>
        <taxon>Acrospermales</taxon>
        <taxon>Acrospermaceae</taxon>
        <taxon>Pseudovirgaria</taxon>
    </lineage>
</organism>
<keyword evidence="8" id="KW-1185">Reference proteome</keyword>
<dbReference type="GeneID" id="54485422"/>
<dbReference type="PROSITE" id="PS51263">
    <property type="entry name" value="ADF_H"/>
    <property type="match status" value="1"/>
</dbReference>
<comment type="similarity">
    <text evidence="2">Belongs to the actin-binding proteins ADF family.</text>
</comment>
<evidence type="ECO:0000259" key="6">
    <source>
        <dbReference type="PROSITE" id="PS51263"/>
    </source>
</evidence>
<dbReference type="EMBL" id="ML996576">
    <property type="protein sequence ID" value="KAF2755996.1"/>
    <property type="molecule type" value="Genomic_DNA"/>
</dbReference>
<proteinExistence type="inferred from homology"/>
<name>A0A6A6W1P6_9PEZI</name>
<dbReference type="GO" id="GO:0016363">
    <property type="term" value="C:nuclear matrix"/>
    <property type="evidence" value="ECO:0007669"/>
    <property type="project" value="UniProtKB-SubCell"/>
</dbReference>